<feature type="domain" description="SF3 helicase" evidence="3">
    <location>
        <begin position="283"/>
        <end position="441"/>
    </location>
</feature>
<dbReference type="Pfam" id="PF19263">
    <property type="entry name" value="DUF5906"/>
    <property type="match status" value="1"/>
</dbReference>
<dbReference type="InterPro" id="IPR014818">
    <property type="entry name" value="Phage/plasmid_primase_P4_C"/>
</dbReference>
<dbReference type="EMBL" id="CP061280">
    <property type="protein sequence ID" value="QNS15312.1"/>
    <property type="molecule type" value="Genomic_DNA"/>
</dbReference>
<dbReference type="Proteomes" id="UP000576260">
    <property type="component" value="Chromosome"/>
</dbReference>
<dbReference type="Pfam" id="PF08706">
    <property type="entry name" value="D5_N"/>
    <property type="match status" value="1"/>
</dbReference>
<protein>
    <recommendedName>
        <fullName evidence="3">SF3 helicase domain-containing protein</fullName>
    </recommendedName>
</protein>
<name>A0A7H1C2V7_9PAST</name>
<evidence type="ECO:0000256" key="1">
    <source>
        <dbReference type="ARBA" id="ARBA00022741"/>
    </source>
</evidence>
<accession>A0A7H1C2V7</accession>
<evidence type="ECO:0000259" key="3">
    <source>
        <dbReference type="PROSITE" id="PS51206"/>
    </source>
</evidence>
<dbReference type="Gene3D" id="1.10.10.10">
    <property type="entry name" value="Winged helix-like DNA-binding domain superfamily/Winged helix DNA-binding domain"/>
    <property type="match status" value="1"/>
</dbReference>
<organism evidence="4 5">
    <name type="scientific">Mannheimia bovis</name>
    <dbReference type="NCBI Taxonomy" id="2770636"/>
    <lineage>
        <taxon>Bacteria</taxon>
        <taxon>Pseudomonadati</taxon>
        <taxon>Pseudomonadota</taxon>
        <taxon>Gammaproteobacteria</taxon>
        <taxon>Pasteurellales</taxon>
        <taxon>Pasteurellaceae</taxon>
        <taxon>Mannheimia</taxon>
    </lineage>
</organism>
<dbReference type="InterPro" id="IPR014015">
    <property type="entry name" value="Helicase_SF3_DNA-vir"/>
</dbReference>
<dbReference type="InterPro" id="IPR045455">
    <property type="entry name" value="NrS-1_pol-like_helicase"/>
</dbReference>
<evidence type="ECO:0000256" key="2">
    <source>
        <dbReference type="ARBA" id="ARBA00022840"/>
    </source>
</evidence>
<dbReference type="RefSeq" id="WP_188156899.1">
    <property type="nucleotide sequence ID" value="NZ_CP061280.1"/>
</dbReference>
<sequence length="587" mass="66518">MSKPQNAPNVSKQPKGKPYEAYIIAGSNAWDKTKKQTVLEWTKSESDYQPIILGSKELREIDRLKLAVEVGTTSIYRAGTLTEAEKSAICQNLAKHSTAETVAFYDEALQLEENVSEYIARLRAEMGKDGGRVKAESDISISDNPTQKELLHAFLKWQPQPLARDTKLGINYLYNGIYWQALDNEMLERQIMAFFEEVDIDFSDRKITSLAKLVERKIPQMPDGSPDIIGFTNGKLNKHTGEFTAITKEDYLREVEDYEINPNSTDTPYFEQWLDFASNGNKNKREALLGALYAVLTNRHKWQLYFEVVGVAGAGKSIFGEIAKVINGRGNTTILDIGGFDEQTELAKIIGKSLVLSPEQPYYCGNADGLKRATGGEAVGVRLLYKQGIDYYPKIIFMYATNNVITFTDSRDGNQNSGHLRRKVTFYFGRKIPDDVRDDDFIEKVKGEIYGIIHRLLNTFPNPEQAREALLSHQKQGEAIEMQRESNHLISFATHFKIDNSKPISMRWGSTRTSLNESKALYKAYLFFCDCIGQKPLSLQHFKRAFPEALKASGEQAQIIEVMKTGNKTLNISYKDYQSTMDEWRDG</sequence>
<keyword evidence="1" id="KW-0547">Nucleotide-binding</keyword>
<dbReference type="KEGG" id="mbos:ICJ55_00730"/>
<dbReference type="Gene3D" id="3.40.50.300">
    <property type="entry name" value="P-loop containing nucleotide triphosphate hydrolases"/>
    <property type="match status" value="1"/>
</dbReference>
<dbReference type="InterPro" id="IPR027417">
    <property type="entry name" value="P-loop_NTPase"/>
</dbReference>
<dbReference type="AlphaFoldDB" id="A0A7H1C2V7"/>
<evidence type="ECO:0000313" key="5">
    <source>
        <dbReference type="Proteomes" id="UP000576260"/>
    </source>
</evidence>
<reference evidence="4 5" key="1">
    <citation type="submission" date="2020-09" db="EMBL/GenBank/DDBJ databases">
        <title>Mannheimia bovis sp.nov., isolated from a cow.</title>
        <authorList>
            <person name="Li F."/>
        </authorList>
    </citation>
    <scope>NUCLEOTIDE SEQUENCE [LARGE SCALE GENOMIC DNA]</scope>
    <source>
        <strain evidence="4 5">ZY190616</strain>
    </source>
</reference>
<evidence type="ECO:0000313" key="4">
    <source>
        <dbReference type="EMBL" id="QNS15312.1"/>
    </source>
</evidence>
<proteinExistence type="predicted"/>
<dbReference type="SUPFAM" id="SSF52540">
    <property type="entry name" value="P-loop containing nucleoside triphosphate hydrolases"/>
    <property type="match status" value="1"/>
</dbReference>
<gene>
    <name evidence="4" type="ORF">ICJ55_00730</name>
</gene>
<dbReference type="InterPro" id="IPR036388">
    <property type="entry name" value="WH-like_DNA-bd_sf"/>
</dbReference>
<dbReference type="PROSITE" id="PS51206">
    <property type="entry name" value="SF3_HELICASE_1"/>
    <property type="match status" value="1"/>
</dbReference>
<dbReference type="GO" id="GO:0005524">
    <property type="term" value="F:ATP binding"/>
    <property type="evidence" value="ECO:0007669"/>
    <property type="project" value="UniProtKB-KW"/>
</dbReference>
<keyword evidence="5" id="KW-1185">Reference proteome</keyword>
<keyword evidence="2" id="KW-0067">ATP-binding</keyword>